<organism evidence="2 3">
    <name type="scientific">Aplosporella prunicola CBS 121167</name>
    <dbReference type="NCBI Taxonomy" id="1176127"/>
    <lineage>
        <taxon>Eukaryota</taxon>
        <taxon>Fungi</taxon>
        <taxon>Dikarya</taxon>
        <taxon>Ascomycota</taxon>
        <taxon>Pezizomycotina</taxon>
        <taxon>Dothideomycetes</taxon>
        <taxon>Dothideomycetes incertae sedis</taxon>
        <taxon>Botryosphaeriales</taxon>
        <taxon>Aplosporellaceae</taxon>
        <taxon>Aplosporella</taxon>
    </lineage>
</organism>
<evidence type="ECO:0000256" key="1">
    <source>
        <dbReference type="SAM" id="MobiDB-lite"/>
    </source>
</evidence>
<sequence length="152" mass="15956">MIIIKDGVRLQARLARHGTATLDGKGSARAIVSFISFCFEPARGPSNDARGQILVEDLAGDPQGQKQDMPRLPGDNQEEESQDLAAGAAPWDFGSSIKPKRARHAATMMKECMAGESTVGPSSELLPATRAGSVIVLSARMAGVGGILGLRD</sequence>
<gene>
    <name evidence="2" type="ORF">K452DRAFT_91671</name>
</gene>
<evidence type="ECO:0000313" key="3">
    <source>
        <dbReference type="Proteomes" id="UP000799438"/>
    </source>
</evidence>
<dbReference type="GeneID" id="54304814"/>
<dbReference type="AlphaFoldDB" id="A0A6A6B4I5"/>
<evidence type="ECO:0000313" key="2">
    <source>
        <dbReference type="EMBL" id="KAF2138303.1"/>
    </source>
</evidence>
<reference evidence="2" key="1">
    <citation type="journal article" date="2020" name="Stud. Mycol.">
        <title>101 Dothideomycetes genomes: a test case for predicting lifestyles and emergence of pathogens.</title>
        <authorList>
            <person name="Haridas S."/>
            <person name="Albert R."/>
            <person name="Binder M."/>
            <person name="Bloem J."/>
            <person name="Labutti K."/>
            <person name="Salamov A."/>
            <person name="Andreopoulos B."/>
            <person name="Baker S."/>
            <person name="Barry K."/>
            <person name="Bills G."/>
            <person name="Bluhm B."/>
            <person name="Cannon C."/>
            <person name="Castanera R."/>
            <person name="Culley D."/>
            <person name="Daum C."/>
            <person name="Ezra D."/>
            <person name="Gonzalez J."/>
            <person name="Henrissat B."/>
            <person name="Kuo A."/>
            <person name="Liang C."/>
            <person name="Lipzen A."/>
            <person name="Lutzoni F."/>
            <person name="Magnuson J."/>
            <person name="Mondo S."/>
            <person name="Nolan M."/>
            <person name="Ohm R."/>
            <person name="Pangilinan J."/>
            <person name="Park H.-J."/>
            <person name="Ramirez L."/>
            <person name="Alfaro M."/>
            <person name="Sun H."/>
            <person name="Tritt A."/>
            <person name="Yoshinaga Y."/>
            <person name="Zwiers L.-H."/>
            <person name="Turgeon B."/>
            <person name="Goodwin S."/>
            <person name="Spatafora J."/>
            <person name="Crous P."/>
            <person name="Grigoriev I."/>
        </authorList>
    </citation>
    <scope>NUCLEOTIDE SEQUENCE</scope>
    <source>
        <strain evidence="2">CBS 121167</strain>
    </source>
</reference>
<accession>A0A6A6B4I5</accession>
<feature type="region of interest" description="Disordered" evidence="1">
    <location>
        <begin position="58"/>
        <end position="97"/>
    </location>
</feature>
<proteinExistence type="predicted"/>
<keyword evidence="3" id="KW-1185">Reference proteome</keyword>
<name>A0A6A6B4I5_9PEZI</name>
<dbReference type="EMBL" id="ML995497">
    <property type="protein sequence ID" value="KAF2138303.1"/>
    <property type="molecule type" value="Genomic_DNA"/>
</dbReference>
<dbReference type="Proteomes" id="UP000799438">
    <property type="component" value="Unassembled WGS sequence"/>
</dbReference>
<protein>
    <submittedName>
        <fullName evidence="2">Uncharacterized protein</fullName>
    </submittedName>
</protein>
<dbReference type="RefSeq" id="XP_033394016.1">
    <property type="nucleotide sequence ID" value="XM_033547307.1"/>
</dbReference>